<feature type="compositionally biased region" description="Basic and acidic residues" evidence="1">
    <location>
        <begin position="94"/>
        <end position="142"/>
    </location>
</feature>
<dbReference type="AlphaFoldDB" id="A0A6J4S7Z8"/>
<feature type="region of interest" description="Disordered" evidence="1">
    <location>
        <begin position="1"/>
        <end position="275"/>
    </location>
</feature>
<feature type="compositionally biased region" description="Basic and acidic residues" evidence="1">
    <location>
        <begin position="240"/>
        <end position="253"/>
    </location>
</feature>
<feature type="compositionally biased region" description="Basic and acidic residues" evidence="1">
    <location>
        <begin position="179"/>
        <end position="208"/>
    </location>
</feature>
<reference evidence="2" key="1">
    <citation type="submission" date="2020-02" db="EMBL/GenBank/DDBJ databases">
        <authorList>
            <person name="Meier V. D."/>
        </authorList>
    </citation>
    <scope>NUCLEOTIDE SEQUENCE</scope>
    <source>
        <strain evidence="2">AVDCRST_MAG13</strain>
    </source>
</reference>
<dbReference type="EMBL" id="CADCVO010000234">
    <property type="protein sequence ID" value="CAA9486962.1"/>
    <property type="molecule type" value="Genomic_DNA"/>
</dbReference>
<protein>
    <submittedName>
        <fullName evidence="2">Uncharacterized protein</fullName>
    </submittedName>
</protein>
<gene>
    <name evidence="2" type="ORF">AVDCRST_MAG13-1513</name>
</gene>
<name>A0A6J4S7Z8_9ACTN</name>
<accession>A0A6J4S7Z8</accession>
<evidence type="ECO:0000256" key="1">
    <source>
        <dbReference type="SAM" id="MobiDB-lite"/>
    </source>
</evidence>
<proteinExistence type="predicted"/>
<feature type="compositionally biased region" description="Basic and acidic residues" evidence="1">
    <location>
        <begin position="40"/>
        <end position="82"/>
    </location>
</feature>
<sequence>MGPGGAGARPQHPVAEGGPQALADLPPHVARPPPLRRGLRRADAQQAERRAEERERVEQEHDRRGDRLHQERREPRPADLRQRAAGRQPRVRRHETVAPDERGQVGRIGELEEHRARADHEGDGDQELHRQQAGHGQERDGRQQPGAREVGPDHHRAPAAPVDPHARGQAEQEVGGRGGRREQPHLARTRIEVQRGRQRQRDEPDLGAEHGCGLAAPQLQEVAPHGRVSALRGMGELDPTDVHAHPTRSDHMGYRRLTRYPPGPAGMRGKSALAR</sequence>
<organism evidence="2">
    <name type="scientific">uncultured Solirubrobacteraceae bacterium</name>
    <dbReference type="NCBI Taxonomy" id="1162706"/>
    <lineage>
        <taxon>Bacteria</taxon>
        <taxon>Bacillati</taxon>
        <taxon>Actinomycetota</taxon>
        <taxon>Thermoleophilia</taxon>
        <taxon>Solirubrobacterales</taxon>
        <taxon>Solirubrobacteraceae</taxon>
        <taxon>environmental samples</taxon>
    </lineage>
</organism>
<evidence type="ECO:0000313" key="2">
    <source>
        <dbReference type="EMBL" id="CAA9486962.1"/>
    </source>
</evidence>